<proteinExistence type="predicted"/>
<accession>A0A914P9T6</accession>
<dbReference type="Proteomes" id="UP000887578">
    <property type="component" value="Unplaced"/>
</dbReference>
<evidence type="ECO:0000313" key="3">
    <source>
        <dbReference type="WBParaSite" id="PDA_v2.g11465.t1"/>
    </source>
</evidence>
<protein>
    <submittedName>
        <fullName evidence="3">Uncharacterized protein</fullName>
    </submittedName>
</protein>
<feature type="compositionally biased region" description="Polar residues" evidence="1">
    <location>
        <begin position="15"/>
        <end position="28"/>
    </location>
</feature>
<evidence type="ECO:0000256" key="1">
    <source>
        <dbReference type="SAM" id="MobiDB-lite"/>
    </source>
</evidence>
<sequence>MKPQPNEQKPIEQNPIEQNPTEQKPNESLLTRTTAFFSRINIFKTKPSNIPNPTIQKEEEEDLKTAIELDDRLSAFSIVQISALILVSLFHSFGILIIAFFFSIYQIFLSIFHIIKYCWENPWHFKYGYQALKYAYEKEWWTFKGIYRWITEPPPPPVFAQRTLSGEIKMDPEDVAKLEAIRMKKMFHQKCLNGKFLPAEFVPPQNLELLIKKNK</sequence>
<dbReference type="AlphaFoldDB" id="A0A914P9T6"/>
<dbReference type="WBParaSite" id="PDA_v2.g11465.t1">
    <property type="protein sequence ID" value="PDA_v2.g11465.t1"/>
    <property type="gene ID" value="PDA_v2.g11465"/>
</dbReference>
<reference evidence="3" key="1">
    <citation type="submission" date="2022-11" db="UniProtKB">
        <authorList>
            <consortium name="WormBaseParasite"/>
        </authorList>
    </citation>
    <scope>IDENTIFICATION</scope>
</reference>
<keyword evidence="2" id="KW-1185">Reference proteome</keyword>
<feature type="region of interest" description="Disordered" evidence="1">
    <location>
        <begin position="1"/>
        <end position="28"/>
    </location>
</feature>
<organism evidence="2 3">
    <name type="scientific">Panagrolaimus davidi</name>
    <dbReference type="NCBI Taxonomy" id="227884"/>
    <lineage>
        <taxon>Eukaryota</taxon>
        <taxon>Metazoa</taxon>
        <taxon>Ecdysozoa</taxon>
        <taxon>Nematoda</taxon>
        <taxon>Chromadorea</taxon>
        <taxon>Rhabditida</taxon>
        <taxon>Tylenchina</taxon>
        <taxon>Panagrolaimomorpha</taxon>
        <taxon>Panagrolaimoidea</taxon>
        <taxon>Panagrolaimidae</taxon>
        <taxon>Panagrolaimus</taxon>
    </lineage>
</organism>
<name>A0A914P9T6_9BILA</name>
<evidence type="ECO:0000313" key="2">
    <source>
        <dbReference type="Proteomes" id="UP000887578"/>
    </source>
</evidence>